<evidence type="ECO:0000313" key="3">
    <source>
        <dbReference type="EMBL" id="KAJ5374799.1"/>
    </source>
</evidence>
<dbReference type="GO" id="GO:0008061">
    <property type="term" value="F:chitin binding"/>
    <property type="evidence" value="ECO:0007669"/>
    <property type="project" value="UniProtKB-KW"/>
</dbReference>
<name>A0A9W9VBP7_9EURO</name>
<dbReference type="RefSeq" id="XP_056580785.1">
    <property type="nucleotide sequence ID" value="XM_056724535.1"/>
</dbReference>
<accession>A0A9W9VBP7</accession>
<comment type="caution">
    <text evidence="3">The sequence shown here is derived from an EMBL/GenBank/DDBJ whole genome shotgun (WGS) entry which is preliminary data.</text>
</comment>
<keyword evidence="2" id="KW-0843">Virulence</keyword>
<dbReference type="PANTHER" id="PTHR34997:SF1">
    <property type="entry name" value="PEPTIDOGLYCAN-BINDING LYSIN DOMAIN"/>
    <property type="match status" value="1"/>
</dbReference>
<dbReference type="Gene3D" id="3.10.350.10">
    <property type="entry name" value="LysM domain"/>
    <property type="match status" value="1"/>
</dbReference>
<evidence type="ECO:0000256" key="2">
    <source>
        <dbReference type="ARBA" id="ARBA00023026"/>
    </source>
</evidence>
<reference evidence="3" key="2">
    <citation type="journal article" date="2023" name="IMA Fungus">
        <title>Comparative genomic study of the Penicillium genus elucidates a diverse pangenome and 15 lateral gene transfer events.</title>
        <authorList>
            <person name="Petersen C."/>
            <person name="Sorensen T."/>
            <person name="Nielsen M.R."/>
            <person name="Sondergaard T.E."/>
            <person name="Sorensen J.L."/>
            <person name="Fitzpatrick D.A."/>
            <person name="Frisvad J.C."/>
            <person name="Nielsen K.L."/>
        </authorList>
    </citation>
    <scope>NUCLEOTIDE SEQUENCE</scope>
    <source>
        <strain evidence="3">IBT 3081</strain>
    </source>
</reference>
<organism evidence="3 4">
    <name type="scientific">Penicillium concentricum</name>
    <dbReference type="NCBI Taxonomy" id="293559"/>
    <lineage>
        <taxon>Eukaryota</taxon>
        <taxon>Fungi</taxon>
        <taxon>Dikarya</taxon>
        <taxon>Ascomycota</taxon>
        <taxon>Pezizomycotina</taxon>
        <taxon>Eurotiomycetes</taxon>
        <taxon>Eurotiomycetidae</taxon>
        <taxon>Eurotiales</taxon>
        <taxon>Aspergillaceae</taxon>
        <taxon>Penicillium</taxon>
    </lineage>
</organism>
<dbReference type="InterPro" id="IPR036779">
    <property type="entry name" value="LysM_dom_sf"/>
</dbReference>
<dbReference type="AlphaFoldDB" id="A0A9W9VBP7"/>
<dbReference type="Proteomes" id="UP001147752">
    <property type="component" value="Unassembled WGS sequence"/>
</dbReference>
<dbReference type="OrthoDB" id="2281372at2759"/>
<evidence type="ECO:0000313" key="4">
    <source>
        <dbReference type="Proteomes" id="UP001147752"/>
    </source>
</evidence>
<dbReference type="EMBL" id="JAPZBT010000002">
    <property type="protein sequence ID" value="KAJ5374799.1"/>
    <property type="molecule type" value="Genomic_DNA"/>
</dbReference>
<keyword evidence="4" id="KW-1185">Reference proteome</keyword>
<dbReference type="PANTHER" id="PTHR34997">
    <property type="entry name" value="AM15"/>
    <property type="match status" value="1"/>
</dbReference>
<keyword evidence="1" id="KW-0147">Chitin-binding</keyword>
<sequence length="100" mass="11002">MYEDMLSAHSYVEGHVSFGILKDTATTTTSKSTISTTTTSTATGVSPTQAGITSDCSTYYLAQSGESCWSIINEKYTYLASDLFYQWNPSARHQVRLQLP</sequence>
<evidence type="ECO:0008006" key="5">
    <source>
        <dbReference type="Google" id="ProtNLM"/>
    </source>
</evidence>
<reference evidence="3" key="1">
    <citation type="submission" date="2022-12" db="EMBL/GenBank/DDBJ databases">
        <authorList>
            <person name="Petersen C."/>
        </authorList>
    </citation>
    <scope>NUCLEOTIDE SEQUENCE</scope>
    <source>
        <strain evidence="3">IBT 3081</strain>
    </source>
</reference>
<dbReference type="InterPro" id="IPR052210">
    <property type="entry name" value="LysM1-like"/>
</dbReference>
<evidence type="ECO:0000256" key="1">
    <source>
        <dbReference type="ARBA" id="ARBA00022669"/>
    </source>
</evidence>
<protein>
    <recommendedName>
        <fullName evidence="5">LysM domain-containing protein</fullName>
    </recommendedName>
</protein>
<dbReference type="GeneID" id="81463718"/>
<gene>
    <name evidence="3" type="ORF">N7517_006805</name>
</gene>
<dbReference type="InterPro" id="IPR018392">
    <property type="entry name" value="LysM"/>
</dbReference>
<dbReference type="CDD" id="cd00118">
    <property type="entry name" value="LysM"/>
    <property type="match status" value="1"/>
</dbReference>
<proteinExistence type="predicted"/>